<evidence type="ECO:0000313" key="2">
    <source>
        <dbReference type="EMBL" id="SVC88031.1"/>
    </source>
</evidence>
<keyword evidence="1" id="KW-0812">Transmembrane</keyword>
<proteinExistence type="predicted"/>
<organism evidence="2">
    <name type="scientific">marine metagenome</name>
    <dbReference type="NCBI Taxonomy" id="408172"/>
    <lineage>
        <taxon>unclassified sequences</taxon>
        <taxon>metagenomes</taxon>
        <taxon>ecological metagenomes</taxon>
    </lineage>
</organism>
<dbReference type="EMBL" id="UINC01116350">
    <property type="protein sequence ID" value="SVC88031.1"/>
    <property type="molecule type" value="Genomic_DNA"/>
</dbReference>
<keyword evidence="1" id="KW-1133">Transmembrane helix</keyword>
<feature type="non-terminal residue" evidence="2">
    <location>
        <position position="237"/>
    </location>
</feature>
<feature type="transmembrane region" description="Helical" evidence="1">
    <location>
        <begin position="120"/>
        <end position="139"/>
    </location>
</feature>
<name>A0A382QUM2_9ZZZZ</name>
<gene>
    <name evidence="2" type="ORF">METZ01_LOCUS340885</name>
</gene>
<evidence type="ECO:0000256" key="1">
    <source>
        <dbReference type="SAM" id="Phobius"/>
    </source>
</evidence>
<reference evidence="2" key="1">
    <citation type="submission" date="2018-05" db="EMBL/GenBank/DDBJ databases">
        <authorList>
            <person name="Lanie J.A."/>
            <person name="Ng W.-L."/>
            <person name="Kazmierczak K.M."/>
            <person name="Andrzejewski T.M."/>
            <person name="Davidsen T.M."/>
            <person name="Wayne K.J."/>
            <person name="Tettelin H."/>
            <person name="Glass J.I."/>
            <person name="Rusch D."/>
            <person name="Podicherti R."/>
            <person name="Tsui H.-C.T."/>
            <person name="Winkler M.E."/>
        </authorList>
    </citation>
    <scope>NUCLEOTIDE SEQUENCE</scope>
</reference>
<protein>
    <submittedName>
        <fullName evidence="2">Uncharacterized protein</fullName>
    </submittedName>
</protein>
<keyword evidence="1" id="KW-0472">Membrane</keyword>
<feature type="transmembrane region" description="Helical" evidence="1">
    <location>
        <begin position="169"/>
        <end position="195"/>
    </location>
</feature>
<feature type="transmembrane region" description="Helical" evidence="1">
    <location>
        <begin position="145"/>
        <end position="162"/>
    </location>
</feature>
<sequence length="237" mass="27481">MTTNYKPLIQSQDRILNLIGFVIATFFIIWHTFDTSFCWFHDSTIAVQATIAKNWFLTGERIFLNGEEWITHPPLPVILAMPGEILNIPMLHRLIPLGLSIATLIFWYKFINLHYNDKKLAFIAVWFAAISPIFIYFAPVLNYEQPLFFFLIFGLYCYENFINYNKYQWLIGLAIAFLGAGFTEWQGSIIALGFIVDWKRGKWISLFPILFTGIAFICSASMINNFPIFIETVTSRS</sequence>
<feature type="transmembrane region" description="Helical" evidence="1">
    <location>
        <begin position="207"/>
        <end position="230"/>
    </location>
</feature>
<feature type="transmembrane region" description="Helical" evidence="1">
    <location>
        <begin position="90"/>
        <end position="108"/>
    </location>
</feature>
<dbReference type="AlphaFoldDB" id="A0A382QUM2"/>
<accession>A0A382QUM2</accession>
<feature type="transmembrane region" description="Helical" evidence="1">
    <location>
        <begin position="15"/>
        <end position="33"/>
    </location>
</feature>